<protein>
    <recommendedName>
        <fullName evidence="9">TIGR00374 family protein</fullName>
    </recommendedName>
</protein>
<accession>A0A1E2UNI7</accession>
<evidence type="ECO:0000313" key="7">
    <source>
        <dbReference type="EMBL" id="ODB96104.1"/>
    </source>
</evidence>
<evidence type="ECO:0000313" key="8">
    <source>
        <dbReference type="Proteomes" id="UP000094849"/>
    </source>
</evidence>
<gene>
    <name evidence="7" type="ORF">A3196_04600</name>
</gene>
<comment type="caution">
    <text evidence="7">The sequence shown here is derived from an EMBL/GenBank/DDBJ whole genome shotgun (WGS) entry which is preliminary data.</text>
</comment>
<reference evidence="7 8" key="1">
    <citation type="submission" date="2016-03" db="EMBL/GenBank/DDBJ databases">
        <title>Chemosynthetic sulphur-oxidizing symbionts of marine invertebrate animals are capable of nitrogen fixation.</title>
        <authorList>
            <person name="Petersen J.M."/>
            <person name="Kemper A."/>
            <person name="Gruber-Vodicka H."/>
            <person name="Cardini U."/>
            <person name="Geest Mvander."/>
            <person name="Kleiner M."/>
            <person name="Bulgheresi S."/>
            <person name="Fussmann M."/>
            <person name="Herbold C."/>
            <person name="Seah B.K.B."/>
            <person name="Antony C.Paul."/>
            <person name="Liu D."/>
            <person name="Belitz A."/>
            <person name="Weber M."/>
        </authorList>
    </citation>
    <scope>NUCLEOTIDE SEQUENCE [LARGE SCALE GENOMIC DNA]</scope>
    <source>
        <strain evidence="7">G_D</strain>
    </source>
</reference>
<dbReference type="Proteomes" id="UP000094849">
    <property type="component" value="Unassembled WGS sequence"/>
</dbReference>
<keyword evidence="8" id="KW-1185">Reference proteome</keyword>
<evidence type="ECO:0008006" key="9">
    <source>
        <dbReference type="Google" id="ProtNLM"/>
    </source>
</evidence>
<dbReference type="STRING" id="1818881.A3196_04600"/>
<dbReference type="AlphaFoldDB" id="A0A1E2UNI7"/>
<sequence>MQQRVKSLLKLIWWLLVLTFVSLFLYKNLNATLEIVSKLPLMVITVAFLAIVVAKVLLVLVMHLALSRYRIDLGYLRCFTIYNITQLGKYIPGSIWQYVGRITLYKEAKIDNADIRDTLLLETFWVVFSALMIGVCLILLTQHSLIIELIEKLPGYLTHPLTLGLFAALIILLAASFRKTVQHYAKQFMFSPIAALVVSTLWLCLGFSFWITLLPYTSQEISFIYIVGLYALSYALGFAVPFAPAGIGVREALLVMGLLPYLDANTAIVLATINRLFYIISEILLVLISNHLTARITKEGLTS</sequence>
<comment type="subcellular location">
    <subcellularLocation>
        <location evidence="1">Cell membrane</location>
        <topology evidence="1">Multi-pass membrane protein</topology>
    </subcellularLocation>
</comment>
<feature type="transmembrane region" description="Helical" evidence="6">
    <location>
        <begin position="223"/>
        <end position="245"/>
    </location>
</feature>
<evidence type="ECO:0000256" key="4">
    <source>
        <dbReference type="ARBA" id="ARBA00022989"/>
    </source>
</evidence>
<evidence type="ECO:0000256" key="1">
    <source>
        <dbReference type="ARBA" id="ARBA00004651"/>
    </source>
</evidence>
<dbReference type="Pfam" id="PF03706">
    <property type="entry name" value="LPG_synthase_TM"/>
    <property type="match status" value="1"/>
</dbReference>
<feature type="transmembrane region" description="Helical" evidence="6">
    <location>
        <begin position="12"/>
        <end position="29"/>
    </location>
</feature>
<keyword evidence="3 6" id="KW-0812">Transmembrane</keyword>
<keyword evidence="2" id="KW-1003">Cell membrane</keyword>
<dbReference type="RefSeq" id="WP_069015319.1">
    <property type="nucleotide sequence ID" value="NZ_LVJW01000006.1"/>
</dbReference>
<proteinExistence type="predicted"/>
<feature type="transmembrane region" description="Helical" evidence="6">
    <location>
        <begin position="119"/>
        <end position="140"/>
    </location>
</feature>
<evidence type="ECO:0000256" key="2">
    <source>
        <dbReference type="ARBA" id="ARBA00022475"/>
    </source>
</evidence>
<evidence type="ECO:0000256" key="3">
    <source>
        <dbReference type="ARBA" id="ARBA00022692"/>
    </source>
</evidence>
<dbReference type="EMBL" id="LVJZ01000003">
    <property type="protein sequence ID" value="ODB96104.1"/>
    <property type="molecule type" value="Genomic_DNA"/>
</dbReference>
<keyword evidence="5 6" id="KW-0472">Membrane</keyword>
<organism evidence="7 8">
    <name type="scientific">Candidatus Thiodiazotropha endoloripes</name>
    <dbReference type="NCBI Taxonomy" id="1818881"/>
    <lineage>
        <taxon>Bacteria</taxon>
        <taxon>Pseudomonadati</taxon>
        <taxon>Pseudomonadota</taxon>
        <taxon>Gammaproteobacteria</taxon>
        <taxon>Chromatiales</taxon>
        <taxon>Sedimenticolaceae</taxon>
        <taxon>Candidatus Thiodiazotropha</taxon>
    </lineage>
</organism>
<feature type="transmembrane region" description="Helical" evidence="6">
    <location>
        <begin position="189"/>
        <end position="211"/>
    </location>
</feature>
<dbReference type="InterPro" id="IPR022791">
    <property type="entry name" value="L-PG_synthase/AglD"/>
</dbReference>
<name>A0A1E2UNI7_9GAMM</name>
<feature type="transmembrane region" description="Helical" evidence="6">
    <location>
        <begin position="276"/>
        <end position="294"/>
    </location>
</feature>
<evidence type="ECO:0000256" key="5">
    <source>
        <dbReference type="ARBA" id="ARBA00023136"/>
    </source>
</evidence>
<keyword evidence="4 6" id="KW-1133">Transmembrane helix</keyword>
<feature type="transmembrane region" description="Helical" evidence="6">
    <location>
        <begin position="41"/>
        <end position="66"/>
    </location>
</feature>
<feature type="transmembrane region" description="Helical" evidence="6">
    <location>
        <begin position="160"/>
        <end position="177"/>
    </location>
</feature>
<evidence type="ECO:0000256" key="6">
    <source>
        <dbReference type="SAM" id="Phobius"/>
    </source>
</evidence>